<dbReference type="AlphaFoldDB" id="A0A2T0TTH1"/>
<dbReference type="OrthoDB" id="4210699at2"/>
<organism evidence="1 2">
    <name type="scientific">Geodermatophilus tzadiensis</name>
    <dbReference type="NCBI Taxonomy" id="1137988"/>
    <lineage>
        <taxon>Bacteria</taxon>
        <taxon>Bacillati</taxon>
        <taxon>Actinomycetota</taxon>
        <taxon>Actinomycetes</taxon>
        <taxon>Geodermatophilales</taxon>
        <taxon>Geodermatophilaceae</taxon>
        <taxon>Geodermatophilus</taxon>
    </lineage>
</organism>
<evidence type="ECO:0000313" key="1">
    <source>
        <dbReference type="EMBL" id="PRY48994.1"/>
    </source>
</evidence>
<dbReference type="EMBL" id="PVTG01000007">
    <property type="protein sequence ID" value="PRY48994.1"/>
    <property type="molecule type" value="Genomic_DNA"/>
</dbReference>
<name>A0A2T0TTH1_9ACTN</name>
<gene>
    <name evidence="1" type="ORF">LY71_10776</name>
</gene>
<proteinExistence type="predicted"/>
<dbReference type="RefSeq" id="WP_106277366.1">
    <property type="nucleotide sequence ID" value="NZ_PVTG01000007.1"/>
</dbReference>
<dbReference type="Proteomes" id="UP000239210">
    <property type="component" value="Unassembled WGS sequence"/>
</dbReference>
<comment type="caution">
    <text evidence="1">The sequence shown here is derived from an EMBL/GenBank/DDBJ whole genome shotgun (WGS) entry which is preliminary data.</text>
</comment>
<accession>A0A2T0TTH1</accession>
<protein>
    <submittedName>
        <fullName evidence="1">Uncharacterized protein DUF1579</fullName>
    </submittedName>
</protein>
<reference evidence="1 2" key="1">
    <citation type="submission" date="2018-03" db="EMBL/GenBank/DDBJ databases">
        <title>Genomic Encyclopedia of Archaeal and Bacterial Type Strains, Phase II (KMG-II): from individual species to whole genera.</title>
        <authorList>
            <person name="Goeker M."/>
        </authorList>
    </citation>
    <scope>NUCLEOTIDE SEQUENCE [LARGE SCALE GENOMIC DNA]</scope>
    <source>
        <strain evidence="1 2">DSM 45416</strain>
    </source>
</reference>
<evidence type="ECO:0000313" key="2">
    <source>
        <dbReference type="Proteomes" id="UP000239210"/>
    </source>
</evidence>
<sequence length="155" mass="16924">MTAPIGSEAQRPNPALAPLAPLLGDWRTTGTHPLVPGTTFHGRTSFARLEGGAFVVMRSEIDEPEVPSGVAVIGSDDAAGTFTMLYFDERGTSRRYTVEVGDGEVSWKRNEAGFAQRTVLTVAGDGRRLDARGRMSRDGGPWEDDLRLTYERIDR</sequence>
<keyword evidence="2" id="KW-1185">Reference proteome</keyword>